<reference evidence="6" key="3">
    <citation type="submission" date="2011-05" db="EMBL/GenBank/DDBJ databases">
        <title>Complete sequence of Methylomonas methanica MC09.</title>
        <authorList>
            <consortium name="US DOE Joint Genome Institute"/>
            <person name="Lucas S."/>
            <person name="Han J."/>
            <person name="Lapidus A."/>
            <person name="Cheng J.-F."/>
            <person name="Goodwin L."/>
            <person name="Pitluck S."/>
            <person name="Peters L."/>
            <person name="Mikhailova N."/>
            <person name="Teshima H."/>
            <person name="Han C."/>
            <person name="Tapia R."/>
            <person name="Land M."/>
            <person name="Hauser L."/>
            <person name="Kyrpides N."/>
            <person name="Ivanova N."/>
            <person name="Pagani I."/>
            <person name="Stein L."/>
            <person name="Woyke T."/>
        </authorList>
    </citation>
    <scope>NUCLEOTIDE SEQUENCE [LARGE SCALE GENOMIC DNA]</scope>
    <source>
        <strain evidence="6">MC09</strain>
    </source>
</reference>
<dbReference type="AlphaFoldDB" id="F9ZXU0"/>
<dbReference type="PROSITE" id="PS51063">
    <property type="entry name" value="HTH_CRP_2"/>
    <property type="match status" value="1"/>
</dbReference>
<dbReference type="GO" id="GO:0006355">
    <property type="term" value="P:regulation of DNA-templated transcription"/>
    <property type="evidence" value="ECO:0007669"/>
    <property type="project" value="InterPro"/>
</dbReference>
<gene>
    <name evidence="5" type="ordered locus">Metme_0067</name>
</gene>
<evidence type="ECO:0000313" key="5">
    <source>
        <dbReference type="EMBL" id="AEF98519.1"/>
    </source>
</evidence>
<sequence>MPTNRSFASANQLLAALPSDDLERLLFNSKTVELGFAEILSRAGQAVPHVYFPISSYVSLVTPVNNDTGLEVGLIGTEGMLGITLILGIDASPFEARVQGAGSALRMDSDVFLKEFERCSALQQTLKRYLYVNMSQLGQAAACNRYHRVEARLARWLLMTHDRAHADTFHVTHIFLAYILGVRRVGITKAAYSLQQQKLISYRRGDITILNRSGLEDMACSCYQIDQETYRRVLD</sequence>
<keyword evidence="2" id="KW-0238">DNA-binding</keyword>
<dbReference type="SUPFAM" id="SSF46785">
    <property type="entry name" value="Winged helix' DNA-binding domain"/>
    <property type="match status" value="1"/>
</dbReference>
<name>F9ZXU0_METMM</name>
<evidence type="ECO:0000313" key="6">
    <source>
        <dbReference type="Proteomes" id="UP000008888"/>
    </source>
</evidence>
<dbReference type="OrthoDB" id="8969464at2"/>
<dbReference type="EMBL" id="CP002738">
    <property type="protein sequence ID" value="AEF98519.1"/>
    <property type="molecule type" value="Genomic_DNA"/>
</dbReference>
<dbReference type="RefSeq" id="WP_013816792.1">
    <property type="nucleotide sequence ID" value="NC_015572.1"/>
</dbReference>
<evidence type="ECO:0000256" key="1">
    <source>
        <dbReference type="ARBA" id="ARBA00023015"/>
    </source>
</evidence>
<keyword evidence="3" id="KW-0804">Transcription</keyword>
<dbReference type="InterPro" id="IPR018490">
    <property type="entry name" value="cNMP-bd_dom_sf"/>
</dbReference>
<dbReference type="InterPro" id="IPR036388">
    <property type="entry name" value="WH-like_DNA-bd_sf"/>
</dbReference>
<dbReference type="Proteomes" id="UP000008888">
    <property type="component" value="Chromosome"/>
</dbReference>
<reference evidence="5 6" key="1">
    <citation type="journal article" date="2011" name="J. Bacteriol.">
        <title>Complete Genome Sequence of the Aerobic Marine Methanotroph Methylomonas methanica MC09.</title>
        <authorList>
            <person name="Boden R."/>
            <person name="Cunliffe M."/>
            <person name="Scanlan J."/>
            <person name="Moussard H."/>
            <person name="Kits K.D."/>
            <person name="Klotz M.G."/>
            <person name="Jetten M.S."/>
            <person name="Vuilleumier S."/>
            <person name="Han J."/>
            <person name="Peters L."/>
            <person name="Mikhailova N."/>
            <person name="Teshima H."/>
            <person name="Tapia R."/>
            <person name="Kyrpides N."/>
            <person name="Ivanova N."/>
            <person name="Pagani I."/>
            <person name="Cheng J.F."/>
            <person name="Goodwin L."/>
            <person name="Han C."/>
            <person name="Hauser L."/>
            <person name="Land M.L."/>
            <person name="Lapidus A."/>
            <person name="Lucas S."/>
            <person name="Pitluck S."/>
            <person name="Woyke T."/>
            <person name="Stein L."/>
            <person name="Murrell J.C."/>
        </authorList>
    </citation>
    <scope>NUCLEOTIDE SEQUENCE [LARGE SCALE GENOMIC DNA]</scope>
    <source>
        <strain evidence="5 6">MC09</strain>
    </source>
</reference>
<dbReference type="Gene3D" id="1.10.10.10">
    <property type="entry name" value="Winged helix-like DNA-binding domain superfamily/Winged helix DNA-binding domain"/>
    <property type="match status" value="1"/>
</dbReference>
<dbReference type="InterPro" id="IPR012318">
    <property type="entry name" value="HTH_CRP"/>
</dbReference>
<reference key="2">
    <citation type="submission" date="2011-05" db="EMBL/GenBank/DDBJ databases">
        <title>Complete genome sequence of the aerobic marine methanotroph Methylomonas methanica MC09.</title>
        <authorList>
            <person name="Boden R."/>
            <person name="Cunliffe M."/>
            <person name="Scanlan J."/>
            <person name="Moussard H."/>
            <person name="Kits K.D."/>
            <person name="Klotz M."/>
            <person name="Jetten M."/>
            <person name="Vuilleumier S."/>
            <person name="Han J."/>
            <person name="Peters L."/>
            <person name="Mikhailova N."/>
            <person name="Teshima H."/>
            <person name="Tapia R."/>
            <person name="Kyrpides N."/>
            <person name="Ivanova N."/>
            <person name="Pagani I."/>
            <person name="Cheng J.-F."/>
            <person name="Goodwin L."/>
            <person name="Han C."/>
            <person name="Hauser L."/>
            <person name="Land M."/>
            <person name="Lapidus A."/>
            <person name="Lucas S."/>
            <person name="Pitluck S."/>
            <person name="Woyke T."/>
            <person name="Stein L.Y."/>
            <person name="Murrell C."/>
        </authorList>
    </citation>
    <scope>NUCLEOTIDE SEQUENCE</scope>
    <source>
        <strain>MC09</strain>
    </source>
</reference>
<evidence type="ECO:0000259" key="4">
    <source>
        <dbReference type="PROSITE" id="PS51063"/>
    </source>
</evidence>
<keyword evidence="6" id="KW-1185">Reference proteome</keyword>
<evidence type="ECO:0000256" key="3">
    <source>
        <dbReference type="ARBA" id="ARBA00023163"/>
    </source>
</evidence>
<dbReference type="InterPro" id="IPR036390">
    <property type="entry name" value="WH_DNA-bd_sf"/>
</dbReference>
<dbReference type="GO" id="GO:0003677">
    <property type="term" value="F:DNA binding"/>
    <property type="evidence" value="ECO:0007669"/>
    <property type="project" value="UniProtKB-KW"/>
</dbReference>
<keyword evidence="1" id="KW-0805">Transcription regulation</keyword>
<organism evidence="5 6">
    <name type="scientific">Methylomonas methanica (strain DSM 25384 / MC09)</name>
    <dbReference type="NCBI Taxonomy" id="857087"/>
    <lineage>
        <taxon>Bacteria</taxon>
        <taxon>Pseudomonadati</taxon>
        <taxon>Pseudomonadota</taxon>
        <taxon>Gammaproteobacteria</taxon>
        <taxon>Methylococcales</taxon>
        <taxon>Methylococcaceae</taxon>
        <taxon>Methylomonas</taxon>
    </lineage>
</organism>
<protein>
    <submittedName>
        <fullName evidence="5">Transcriptional regulator, Crp/Fnr family</fullName>
    </submittedName>
</protein>
<accession>F9ZXU0</accession>
<dbReference type="KEGG" id="mmt:Metme_0067"/>
<dbReference type="STRING" id="857087.Metme_0067"/>
<dbReference type="HOGENOM" id="CLU_077340_0_0_6"/>
<dbReference type="eggNOG" id="COG0664">
    <property type="taxonomic scope" value="Bacteria"/>
</dbReference>
<feature type="domain" description="HTH crp-type" evidence="4">
    <location>
        <begin position="147"/>
        <end position="213"/>
    </location>
</feature>
<dbReference type="InterPro" id="IPR014710">
    <property type="entry name" value="RmlC-like_jellyroll"/>
</dbReference>
<evidence type="ECO:0000256" key="2">
    <source>
        <dbReference type="ARBA" id="ARBA00023125"/>
    </source>
</evidence>
<dbReference type="Pfam" id="PF13545">
    <property type="entry name" value="HTH_Crp_2"/>
    <property type="match status" value="1"/>
</dbReference>
<dbReference type="Gene3D" id="2.60.120.10">
    <property type="entry name" value="Jelly Rolls"/>
    <property type="match status" value="1"/>
</dbReference>
<proteinExistence type="predicted"/>
<dbReference type="CDD" id="cd00038">
    <property type="entry name" value="CAP_ED"/>
    <property type="match status" value="1"/>
</dbReference>
<dbReference type="InterPro" id="IPR000595">
    <property type="entry name" value="cNMP-bd_dom"/>
</dbReference>
<dbReference type="SUPFAM" id="SSF51206">
    <property type="entry name" value="cAMP-binding domain-like"/>
    <property type="match status" value="1"/>
</dbReference>